<dbReference type="Gene3D" id="3.40.605.10">
    <property type="entry name" value="Aldehyde Dehydrogenase, Chain A, domain 1"/>
    <property type="match status" value="1"/>
</dbReference>
<evidence type="ECO:0000256" key="3">
    <source>
        <dbReference type="ARBA" id="ARBA00024226"/>
    </source>
</evidence>
<feature type="domain" description="Aldehyde dehydrogenase" evidence="7">
    <location>
        <begin position="22"/>
        <end position="474"/>
    </location>
</feature>
<dbReference type="SUPFAM" id="SSF53720">
    <property type="entry name" value="ALDH-like"/>
    <property type="match status" value="1"/>
</dbReference>
<dbReference type="PANTHER" id="PTHR42804:SF1">
    <property type="entry name" value="ALDEHYDE DEHYDROGENASE-RELATED"/>
    <property type="match status" value="1"/>
</dbReference>
<proteinExistence type="inferred from homology"/>
<evidence type="ECO:0000256" key="2">
    <source>
        <dbReference type="ARBA" id="ARBA00023002"/>
    </source>
</evidence>
<keyword evidence="2 6" id="KW-0560">Oxidoreductase</keyword>
<sequence>MADSFDRAGCLIDGDWFVPDGPVLEVIDPYTETVIGEVVDAGAQVIDAAVRSAAAAHPAWRATDVAERAALLDRTADLLTRDADAVAGIVSREMGMPISLAQVTQAQLPADVLRATARTAGNFPWSQDIDGATLVRRGSGVIAAVTPWNMPVHQIVAKVSAALAAGSTVVLKASEMTPYDANALAALFLEAGCPPGVFNVVTGTGAVTGSALVAHPQLAHVSFTGSVVAGRTVASLAAQTLTRCTLELGGKSPAVVLPDADLETALTGVVASGLVNSGQACNATTRLLLPQARAADATDILKAAVAQHILGNPADPRTRQGPLASARQRDRVLDYIGDAVTAGGHLITGTGKPSEVSPTGFFVDPTIVTGLPEDARAIREEIFGPVIAVQTYTDVDDAARIANDCAYGLSAEVWSADVDRARALAGRLDVGQVKINGVRTRNRPTVPFGGVKDSGYGRELGHLGIEEFTDVTAVMS</sequence>
<dbReference type="PROSITE" id="PS00687">
    <property type="entry name" value="ALDEHYDE_DEHYDR_GLU"/>
    <property type="match status" value="1"/>
</dbReference>
<name>A0AAE4UWX9_9NOCA</name>
<protein>
    <recommendedName>
        <fullName evidence="3">aldehyde dehydrogenase (NAD(+))</fullName>
        <ecNumber evidence="3">1.2.1.3</ecNumber>
    </recommendedName>
</protein>
<dbReference type="InterPro" id="IPR015590">
    <property type="entry name" value="Aldehyde_DH_dom"/>
</dbReference>
<evidence type="ECO:0000256" key="6">
    <source>
        <dbReference type="RuleBase" id="RU003345"/>
    </source>
</evidence>
<dbReference type="FunFam" id="3.40.605.10:FF:000007">
    <property type="entry name" value="NAD/NADP-dependent betaine aldehyde dehydrogenase"/>
    <property type="match status" value="1"/>
</dbReference>
<dbReference type="InterPro" id="IPR016161">
    <property type="entry name" value="Ald_DH/histidinol_DH"/>
</dbReference>
<dbReference type="EMBL" id="JAWLUP010000009">
    <property type="protein sequence ID" value="MDV7264295.1"/>
    <property type="molecule type" value="Genomic_DNA"/>
</dbReference>
<dbReference type="PANTHER" id="PTHR42804">
    <property type="entry name" value="ALDEHYDE DEHYDROGENASE"/>
    <property type="match status" value="1"/>
</dbReference>
<dbReference type="EC" id="1.2.1.3" evidence="3"/>
<feature type="active site" evidence="5">
    <location>
        <position position="247"/>
    </location>
</feature>
<dbReference type="InterPro" id="IPR029510">
    <property type="entry name" value="Ald_DH_CS_GLU"/>
</dbReference>
<evidence type="ECO:0000313" key="9">
    <source>
        <dbReference type="Proteomes" id="UP001185863"/>
    </source>
</evidence>
<evidence type="ECO:0000313" key="8">
    <source>
        <dbReference type="EMBL" id="MDV7264295.1"/>
    </source>
</evidence>
<evidence type="ECO:0000259" key="7">
    <source>
        <dbReference type="Pfam" id="PF00171"/>
    </source>
</evidence>
<dbReference type="InterPro" id="IPR016163">
    <property type="entry name" value="Ald_DH_C"/>
</dbReference>
<comment type="catalytic activity">
    <reaction evidence="4">
        <text>an aldehyde + NAD(+) + H2O = a carboxylate + NADH + 2 H(+)</text>
        <dbReference type="Rhea" id="RHEA:16185"/>
        <dbReference type="ChEBI" id="CHEBI:15377"/>
        <dbReference type="ChEBI" id="CHEBI:15378"/>
        <dbReference type="ChEBI" id="CHEBI:17478"/>
        <dbReference type="ChEBI" id="CHEBI:29067"/>
        <dbReference type="ChEBI" id="CHEBI:57540"/>
        <dbReference type="ChEBI" id="CHEBI:57945"/>
        <dbReference type="EC" id="1.2.1.3"/>
    </reaction>
</comment>
<dbReference type="Proteomes" id="UP001185863">
    <property type="component" value="Unassembled WGS sequence"/>
</dbReference>
<organism evidence="8 9">
    <name type="scientific">Rhodococcus oxybenzonivorans</name>
    <dbReference type="NCBI Taxonomy" id="1990687"/>
    <lineage>
        <taxon>Bacteria</taxon>
        <taxon>Bacillati</taxon>
        <taxon>Actinomycetota</taxon>
        <taxon>Actinomycetes</taxon>
        <taxon>Mycobacteriales</taxon>
        <taxon>Nocardiaceae</taxon>
        <taxon>Rhodococcus</taxon>
    </lineage>
</organism>
<dbReference type="AlphaFoldDB" id="A0AAE4UWX9"/>
<accession>A0AAE4UWX9</accession>
<evidence type="ECO:0000256" key="5">
    <source>
        <dbReference type="PROSITE-ProRule" id="PRU10007"/>
    </source>
</evidence>
<evidence type="ECO:0000256" key="4">
    <source>
        <dbReference type="ARBA" id="ARBA00049194"/>
    </source>
</evidence>
<dbReference type="GO" id="GO:0004029">
    <property type="term" value="F:aldehyde dehydrogenase (NAD+) activity"/>
    <property type="evidence" value="ECO:0007669"/>
    <property type="project" value="UniProtKB-EC"/>
</dbReference>
<dbReference type="Pfam" id="PF00171">
    <property type="entry name" value="Aldedh"/>
    <property type="match status" value="1"/>
</dbReference>
<reference evidence="8" key="1">
    <citation type="submission" date="2023-10" db="EMBL/GenBank/DDBJ databases">
        <title>Development of a sustainable strategy for remediation of hydrocarbon-contaminated territories based on the waste exchange concept.</title>
        <authorList>
            <person name="Krivoruchko A."/>
        </authorList>
    </citation>
    <scope>NUCLEOTIDE SEQUENCE</scope>
    <source>
        <strain evidence="8">IEGM 68</strain>
    </source>
</reference>
<gene>
    <name evidence="8" type="ORF">R4315_07025</name>
</gene>
<dbReference type="PROSITE" id="PS00070">
    <property type="entry name" value="ALDEHYDE_DEHYDR_CYS"/>
    <property type="match status" value="1"/>
</dbReference>
<dbReference type="InterPro" id="IPR016160">
    <property type="entry name" value="Ald_DH_CS_CYS"/>
</dbReference>
<dbReference type="Gene3D" id="3.40.309.10">
    <property type="entry name" value="Aldehyde Dehydrogenase, Chain A, domain 2"/>
    <property type="match status" value="1"/>
</dbReference>
<evidence type="ECO:0000256" key="1">
    <source>
        <dbReference type="ARBA" id="ARBA00009986"/>
    </source>
</evidence>
<comment type="similarity">
    <text evidence="1 6">Belongs to the aldehyde dehydrogenase family.</text>
</comment>
<dbReference type="RefSeq" id="WP_317745875.1">
    <property type="nucleotide sequence ID" value="NZ_JAWLUP010000009.1"/>
</dbReference>
<comment type="caution">
    <text evidence="8">The sequence shown here is derived from an EMBL/GenBank/DDBJ whole genome shotgun (WGS) entry which is preliminary data.</text>
</comment>
<dbReference type="InterPro" id="IPR016162">
    <property type="entry name" value="Ald_DH_N"/>
</dbReference>